<feature type="compositionally biased region" description="Basic and acidic residues" evidence="1">
    <location>
        <begin position="138"/>
        <end position="153"/>
    </location>
</feature>
<dbReference type="Gramene" id="KMS94031">
    <property type="protein sequence ID" value="KMS94031"/>
    <property type="gene ID" value="BVRB_025490"/>
</dbReference>
<dbReference type="EMBL" id="KQ096725">
    <property type="protein sequence ID" value="KMS94031.1"/>
    <property type="molecule type" value="Genomic_DNA"/>
</dbReference>
<dbReference type="Proteomes" id="UP000035740">
    <property type="component" value="Unassembled WGS sequence"/>
</dbReference>
<feature type="region of interest" description="Disordered" evidence="1">
    <location>
        <begin position="126"/>
        <end position="163"/>
    </location>
</feature>
<name>A0A0J8AZA7_BETVV</name>
<protein>
    <submittedName>
        <fullName evidence="2">Uncharacterized protein</fullName>
    </submittedName>
</protein>
<proteinExistence type="predicted"/>
<evidence type="ECO:0000256" key="1">
    <source>
        <dbReference type="SAM" id="MobiDB-lite"/>
    </source>
</evidence>
<organism evidence="2 3">
    <name type="scientific">Beta vulgaris subsp. vulgaris</name>
    <name type="common">Beet</name>
    <dbReference type="NCBI Taxonomy" id="3555"/>
    <lineage>
        <taxon>Eukaryota</taxon>
        <taxon>Viridiplantae</taxon>
        <taxon>Streptophyta</taxon>
        <taxon>Embryophyta</taxon>
        <taxon>Tracheophyta</taxon>
        <taxon>Spermatophyta</taxon>
        <taxon>Magnoliopsida</taxon>
        <taxon>eudicotyledons</taxon>
        <taxon>Gunneridae</taxon>
        <taxon>Pentapetalae</taxon>
        <taxon>Caryophyllales</taxon>
        <taxon>Chenopodiaceae</taxon>
        <taxon>Betoideae</taxon>
        <taxon>Beta</taxon>
    </lineage>
</organism>
<feature type="compositionally biased region" description="Polar residues" evidence="1">
    <location>
        <begin position="126"/>
        <end position="136"/>
    </location>
</feature>
<reference evidence="2 3" key="1">
    <citation type="journal article" date="2014" name="Nature">
        <title>The genome of the recently domesticated crop plant sugar beet (Beta vulgaris).</title>
        <authorList>
            <person name="Dohm J.C."/>
            <person name="Minoche A.E."/>
            <person name="Holtgrawe D."/>
            <person name="Capella-Gutierrez S."/>
            <person name="Zakrzewski F."/>
            <person name="Tafer H."/>
            <person name="Rupp O."/>
            <person name="Sorensen T.R."/>
            <person name="Stracke R."/>
            <person name="Reinhardt R."/>
            <person name="Goesmann A."/>
            <person name="Kraft T."/>
            <person name="Schulz B."/>
            <person name="Stadler P.F."/>
            <person name="Schmidt T."/>
            <person name="Gabaldon T."/>
            <person name="Lehrach H."/>
            <person name="Weisshaar B."/>
            <person name="Himmelbauer H."/>
        </authorList>
    </citation>
    <scope>NUCLEOTIDE SEQUENCE [LARGE SCALE GENOMIC DNA]</scope>
    <source>
        <tissue evidence="2">Taproot</tissue>
    </source>
</reference>
<accession>A0A0J8AZA7</accession>
<feature type="non-terminal residue" evidence="2">
    <location>
        <position position="1"/>
    </location>
</feature>
<dbReference type="AlphaFoldDB" id="A0A0J8AZA7"/>
<evidence type="ECO:0000313" key="2">
    <source>
        <dbReference type="EMBL" id="KMS94031.1"/>
    </source>
</evidence>
<keyword evidence="3" id="KW-1185">Reference proteome</keyword>
<evidence type="ECO:0000313" key="3">
    <source>
        <dbReference type="Proteomes" id="UP000035740"/>
    </source>
</evidence>
<feature type="compositionally biased region" description="Low complexity" evidence="1">
    <location>
        <begin position="52"/>
        <end position="61"/>
    </location>
</feature>
<feature type="region of interest" description="Disordered" evidence="1">
    <location>
        <begin position="42"/>
        <end position="99"/>
    </location>
</feature>
<sequence length="208" mass="22712">EWSTLGEDRVLKKIPLPSAWFRMLPGPVEGSYLPAGFVLKLAPTEPAPSPHKTPSKKQSTPKPERQTPGRKRRKSIEPGSASPPKASRQLPPRRAKRSLQSISSLLDSDEDSDAICHEYEQALFDKTSSAKASTKPHSPMEVDNVDHVEHEGSPRSASESSPSDPVRFCFGFIARLMTVCLTDAHRKSDISIPISETSIGVSVSRTGC</sequence>
<gene>
    <name evidence="2" type="ORF">BVRB_025490</name>
</gene>
<feature type="compositionally biased region" description="Low complexity" evidence="1">
    <location>
        <begin position="154"/>
        <end position="163"/>
    </location>
</feature>